<evidence type="ECO:0000256" key="4">
    <source>
        <dbReference type="ARBA" id="ARBA00023136"/>
    </source>
</evidence>
<reference evidence="7" key="1">
    <citation type="submission" date="2021-02" db="EMBL/GenBank/DDBJ databases">
        <authorList>
            <person name="Nowell W R."/>
        </authorList>
    </citation>
    <scope>NUCLEOTIDE SEQUENCE</scope>
</reference>
<comment type="caution">
    <text evidence="7">The sequence shown here is derived from an EMBL/GenBank/DDBJ whole genome shotgun (WGS) entry which is preliminary data.</text>
</comment>
<feature type="transmembrane region" description="Helical" evidence="5">
    <location>
        <begin position="122"/>
        <end position="146"/>
    </location>
</feature>
<sequence length="302" mass="36327">MISNLAVFWSYLLFLIPSLICSLFLLYYLLFDRTLRSALHNHVIIVVLFIVLIYELTIYPWMLYYYYHQRSALAASNLFCTIRTFLDWDLYITQSFLVSWATIERHILIFHEKWISTKTKRFFLHYFPLISIVFYCLIFHIIVYFLPPCQNSFDNVSLTCVYSCLYDIYPEFSVGQTIFHQILPVVIIIVFSIALIVRVIWQKFRLHQAVHWRKYRKMTIQLLSIAFLYLLFYLPLSISYTILLCDVGEDIIIDFLEYSIFFSYFMILLFPFVSILSLPELQMKLVNRLRRQILPMNIPVHR</sequence>
<gene>
    <name evidence="7" type="ORF">EDS130_LOCUS29446</name>
</gene>
<dbReference type="Gene3D" id="1.20.1070.10">
    <property type="entry name" value="Rhodopsin 7-helix transmembrane proteins"/>
    <property type="match status" value="1"/>
</dbReference>
<dbReference type="SUPFAM" id="SSF81321">
    <property type="entry name" value="Family A G protein-coupled receptor-like"/>
    <property type="match status" value="1"/>
</dbReference>
<organism evidence="7 8">
    <name type="scientific">Adineta ricciae</name>
    <name type="common">Rotifer</name>
    <dbReference type="NCBI Taxonomy" id="249248"/>
    <lineage>
        <taxon>Eukaryota</taxon>
        <taxon>Metazoa</taxon>
        <taxon>Spiralia</taxon>
        <taxon>Gnathifera</taxon>
        <taxon>Rotifera</taxon>
        <taxon>Eurotatoria</taxon>
        <taxon>Bdelloidea</taxon>
        <taxon>Adinetida</taxon>
        <taxon>Adinetidae</taxon>
        <taxon>Adineta</taxon>
    </lineage>
</organism>
<proteinExistence type="predicted"/>
<evidence type="ECO:0000259" key="6">
    <source>
        <dbReference type="PROSITE" id="PS50262"/>
    </source>
</evidence>
<dbReference type="OrthoDB" id="10021223at2759"/>
<feature type="transmembrane region" description="Helical" evidence="5">
    <location>
        <begin position="178"/>
        <end position="201"/>
    </location>
</feature>
<dbReference type="PROSITE" id="PS50262">
    <property type="entry name" value="G_PROTEIN_RECEP_F1_2"/>
    <property type="match status" value="1"/>
</dbReference>
<evidence type="ECO:0000256" key="3">
    <source>
        <dbReference type="ARBA" id="ARBA00022989"/>
    </source>
</evidence>
<keyword evidence="3 5" id="KW-1133">Transmembrane helix</keyword>
<evidence type="ECO:0000313" key="7">
    <source>
        <dbReference type="EMBL" id="CAF1279068.1"/>
    </source>
</evidence>
<dbReference type="Proteomes" id="UP000663852">
    <property type="component" value="Unassembled WGS sequence"/>
</dbReference>
<dbReference type="GO" id="GO:0016020">
    <property type="term" value="C:membrane"/>
    <property type="evidence" value="ECO:0007669"/>
    <property type="project" value="UniProtKB-SubCell"/>
</dbReference>
<accession>A0A815BXI0</accession>
<keyword evidence="4 5" id="KW-0472">Membrane</keyword>
<name>A0A815BXI0_ADIRI</name>
<protein>
    <recommendedName>
        <fullName evidence="6">G-protein coupled receptors family 1 profile domain-containing protein</fullName>
    </recommendedName>
</protein>
<dbReference type="EMBL" id="CAJNOJ010000199">
    <property type="protein sequence ID" value="CAF1279068.1"/>
    <property type="molecule type" value="Genomic_DNA"/>
</dbReference>
<evidence type="ECO:0000256" key="5">
    <source>
        <dbReference type="SAM" id="Phobius"/>
    </source>
</evidence>
<feature type="domain" description="G-protein coupled receptors family 1 profile" evidence="6">
    <location>
        <begin position="21"/>
        <end position="274"/>
    </location>
</feature>
<feature type="transmembrane region" description="Helical" evidence="5">
    <location>
        <begin position="222"/>
        <end position="243"/>
    </location>
</feature>
<feature type="transmembrane region" description="Helical" evidence="5">
    <location>
        <begin position="255"/>
        <end position="278"/>
    </location>
</feature>
<evidence type="ECO:0000256" key="1">
    <source>
        <dbReference type="ARBA" id="ARBA00004370"/>
    </source>
</evidence>
<dbReference type="AlphaFoldDB" id="A0A815BXI0"/>
<dbReference type="InterPro" id="IPR017452">
    <property type="entry name" value="GPCR_Rhodpsn_7TM"/>
</dbReference>
<evidence type="ECO:0000313" key="8">
    <source>
        <dbReference type="Proteomes" id="UP000663852"/>
    </source>
</evidence>
<evidence type="ECO:0000256" key="2">
    <source>
        <dbReference type="ARBA" id="ARBA00022692"/>
    </source>
</evidence>
<feature type="transmembrane region" description="Helical" evidence="5">
    <location>
        <begin position="43"/>
        <end position="67"/>
    </location>
</feature>
<keyword evidence="2 5" id="KW-0812">Transmembrane</keyword>
<comment type="subcellular location">
    <subcellularLocation>
        <location evidence="1">Membrane</location>
    </subcellularLocation>
</comment>
<feature type="transmembrane region" description="Helical" evidence="5">
    <location>
        <begin position="6"/>
        <end position="31"/>
    </location>
</feature>